<name>X1VUF4_9ZZZZ</name>
<feature type="transmembrane region" description="Helical" evidence="1">
    <location>
        <begin position="20"/>
        <end position="44"/>
    </location>
</feature>
<dbReference type="AlphaFoldDB" id="X1VUF4"/>
<dbReference type="UniPathway" id="UPA00148">
    <property type="reaction ID" value="UER00238"/>
</dbReference>
<keyword evidence="1" id="KW-0812">Transmembrane</keyword>
<accession>X1VUF4</accession>
<dbReference type="InterPro" id="IPR003805">
    <property type="entry name" value="CobS"/>
</dbReference>
<protein>
    <submittedName>
        <fullName evidence="2">Uncharacterized protein</fullName>
    </submittedName>
</protein>
<feature type="non-terminal residue" evidence="2">
    <location>
        <position position="1"/>
    </location>
</feature>
<proteinExistence type="predicted"/>
<dbReference type="EMBL" id="BARW01031174">
    <property type="protein sequence ID" value="GAJ13835.1"/>
    <property type="molecule type" value="Genomic_DNA"/>
</dbReference>
<keyword evidence="1" id="KW-0472">Membrane</keyword>
<dbReference type="GO" id="GO:0008818">
    <property type="term" value="F:cobalamin 5'-phosphate synthase activity"/>
    <property type="evidence" value="ECO:0007669"/>
    <property type="project" value="InterPro"/>
</dbReference>
<sequence>YYVVARVFAIKQFGGMTGDVLGAFIEGSETCLWLVIWLLHIFAIL</sequence>
<gene>
    <name evidence="2" type="ORF">S12H4_49655</name>
</gene>
<dbReference type="GO" id="GO:0051073">
    <property type="term" value="F:adenosylcobinamide-GDP ribazoletransferase activity"/>
    <property type="evidence" value="ECO:0007669"/>
    <property type="project" value="InterPro"/>
</dbReference>
<comment type="caution">
    <text evidence="2">The sequence shown here is derived from an EMBL/GenBank/DDBJ whole genome shotgun (WGS) entry which is preliminary data.</text>
</comment>
<organism evidence="2">
    <name type="scientific">marine sediment metagenome</name>
    <dbReference type="NCBI Taxonomy" id="412755"/>
    <lineage>
        <taxon>unclassified sequences</taxon>
        <taxon>metagenomes</taxon>
        <taxon>ecological metagenomes</taxon>
    </lineage>
</organism>
<dbReference type="GO" id="GO:0009236">
    <property type="term" value="P:cobalamin biosynthetic process"/>
    <property type="evidence" value="ECO:0007669"/>
    <property type="project" value="UniProtKB-UniPathway"/>
</dbReference>
<keyword evidence="1" id="KW-1133">Transmembrane helix</keyword>
<reference evidence="2" key="1">
    <citation type="journal article" date="2014" name="Front. Microbiol.">
        <title>High frequency of phylogenetically diverse reductive dehalogenase-homologous genes in deep subseafloor sedimentary metagenomes.</title>
        <authorList>
            <person name="Kawai M."/>
            <person name="Futagami T."/>
            <person name="Toyoda A."/>
            <person name="Takaki Y."/>
            <person name="Nishi S."/>
            <person name="Hori S."/>
            <person name="Arai W."/>
            <person name="Tsubouchi T."/>
            <person name="Morono Y."/>
            <person name="Uchiyama I."/>
            <person name="Ito T."/>
            <person name="Fujiyama A."/>
            <person name="Inagaki F."/>
            <person name="Takami H."/>
        </authorList>
    </citation>
    <scope>NUCLEOTIDE SEQUENCE</scope>
    <source>
        <strain evidence="2">Expedition CK06-06</strain>
    </source>
</reference>
<dbReference type="Pfam" id="PF02654">
    <property type="entry name" value="CobS"/>
    <property type="match status" value="1"/>
</dbReference>
<evidence type="ECO:0000256" key="1">
    <source>
        <dbReference type="SAM" id="Phobius"/>
    </source>
</evidence>
<evidence type="ECO:0000313" key="2">
    <source>
        <dbReference type="EMBL" id="GAJ13835.1"/>
    </source>
</evidence>